<dbReference type="FunFam" id="2.40.110.10:FF:000001">
    <property type="entry name" value="Acyl-CoA dehydrogenase, mitochondrial"/>
    <property type="match status" value="1"/>
</dbReference>
<protein>
    <submittedName>
        <fullName evidence="10">Acyl-CoA dehydrogenase</fullName>
    </submittedName>
</protein>
<dbReference type="FunFam" id="1.20.140.10:FF:000004">
    <property type="entry name" value="Acyl-CoA dehydrogenase FadE25"/>
    <property type="match status" value="1"/>
</dbReference>
<evidence type="ECO:0000259" key="9">
    <source>
        <dbReference type="Pfam" id="PF02771"/>
    </source>
</evidence>
<dbReference type="InterPro" id="IPR046373">
    <property type="entry name" value="Acyl-CoA_Oxase/DH_mid-dom_sf"/>
</dbReference>
<accession>A0A538SV06</accession>
<evidence type="ECO:0000313" key="10">
    <source>
        <dbReference type="EMBL" id="TMQ55195.1"/>
    </source>
</evidence>
<evidence type="ECO:0000256" key="3">
    <source>
        <dbReference type="ARBA" id="ARBA00022630"/>
    </source>
</evidence>
<feature type="domain" description="Acyl-CoA dehydrogenase/oxidase N-terminal" evidence="9">
    <location>
        <begin position="17"/>
        <end position="129"/>
    </location>
</feature>
<evidence type="ECO:0000313" key="11">
    <source>
        <dbReference type="Proteomes" id="UP000317716"/>
    </source>
</evidence>
<dbReference type="InterPro" id="IPR036250">
    <property type="entry name" value="AcylCo_DH-like_C"/>
</dbReference>
<dbReference type="InterPro" id="IPR013786">
    <property type="entry name" value="AcylCoA_DH/ox_N"/>
</dbReference>
<dbReference type="Gene3D" id="1.20.140.10">
    <property type="entry name" value="Butyryl-CoA Dehydrogenase, subunit A, domain 3"/>
    <property type="match status" value="1"/>
</dbReference>
<dbReference type="EMBL" id="VBOS01000230">
    <property type="protein sequence ID" value="TMQ55195.1"/>
    <property type="molecule type" value="Genomic_DNA"/>
</dbReference>
<dbReference type="AlphaFoldDB" id="A0A538SV06"/>
<dbReference type="PROSITE" id="PS00073">
    <property type="entry name" value="ACYL_COA_DH_2"/>
    <property type="match status" value="1"/>
</dbReference>
<dbReference type="Gene3D" id="2.40.110.10">
    <property type="entry name" value="Butyryl-CoA Dehydrogenase, subunit A, domain 2"/>
    <property type="match status" value="1"/>
</dbReference>
<keyword evidence="4 6" id="KW-0274">FAD</keyword>
<dbReference type="FunFam" id="1.10.540.10:FF:000002">
    <property type="entry name" value="Acyl-CoA dehydrogenase FadE19"/>
    <property type="match status" value="1"/>
</dbReference>
<dbReference type="SUPFAM" id="SSF47203">
    <property type="entry name" value="Acyl-CoA dehydrogenase C-terminal domain-like"/>
    <property type="match status" value="1"/>
</dbReference>
<evidence type="ECO:0000256" key="1">
    <source>
        <dbReference type="ARBA" id="ARBA00001974"/>
    </source>
</evidence>
<dbReference type="SUPFAM" id="SSF56645">
    <property type="entry name" value="Acyl-CoA dehydrogenase NM domain-like"/>
    <property type="match status" value="1"/>
</dbReference>
<comment type="similarity">
    <text evidence="2 6">Belongs to the acyl-CoA dehydrogenase family.</text>
</comment>
<evidence type="ECO:0000256" key="6">
    <source>
        <dbReference type="RuleBase" id="RU362125"/>
    </source>
</evidence>
<dbReference type="GO" id="GO:0003995">
    <property type="term" value="F:acyl-CoA dehydrogenase activity"/>
    <property type="evidence" value="ECO:0007669"/>
    <property type="project" value="InterPro"/>
</dbReference>
<feature type="domain" description="Acyl-CoA dehydrogenase/oxidase C-terminal" evidence="7">
    <location>
        <begin position="240"/>
        <end position="388"/>
    </location>
</feature>
<gene>
    <name evidence="10" type="ORF">E6K72_06800</name>
</gene>
<dbReference type="InterPro" id="IPR009075">
    <property type="entry name" value="AcylCo_DH/oxidase_C"/>
</dbReference>
<dbReference type="GO" id="GO:0050660">
    <property type="term" value="F:flavin adenine dinucleotide binding"/>
    <property type="evidence" value="ECO:0007669"/>
    <property type="project" value="InterPro"/>
</dbReference>
<dbReference type="Pfam" id="PF00441">
    <property type="entry name" value="Acyl-CoA_dh_1"/>
    <property type="match status" value="1"/>
</dbReference>
<feature type="domain" description="Acyl-CoA oxidase/dehydrogenase middle" evidence="8">
    <location>
        <begin position="133"/>
        <end position="227"/>
    </location>
</feature>
<comment type="cofactor">
    <cofactor evidence="1 6">
        <name>FAD</name>
        <dbReference type="ChEBI" id="CHEBI:57692"/>
    </cofactor>
</comment>
<dbReference type="Gene3D" id="1.10.540.10">
    <property type="entry name" value="Acyl-CoA dehydrogenase/oxidase, N-terminal domain"/>
    <property type="match status" value="1"/>
</dbReference>
<dbReference type="PANTHER" id="PTHR43884:SF12">
    <property type="entry name" value="ISOVALERYL-COA DEHYDROGENASE, MITOCHONDRIAL-RELATED"/>
    <property type="match status" value="1"/>
</dbReference>
<reference evidence="10 11" key="1">
    <citation type="journal article" date="2019" name="Nat. Microbiol.">
        <title>Mediterranean grassland soil C-N compound turnover is dependent on rainfall and depth, and is mediated by genomically divergent microorganisms.</title>
        <authorList>
            <person name="Diamond S."/>
            <person name="Andeer P.F."/>
            <person name="Li Z."/>
            <person name="Crits-Christoph A."/>
            <person name="Burstein D."/>
            <person name="Anantharaman K."/>
            <person name="Lane K.R."/>
            <person name="Thomas B.C."/>
            <person name="Pan C."/>
            <person name="Northen T.R."/>
            <person name="Banfield J.F."/>
        </authorList>
    </citation>
    <scope>NUCLEOTIDE SEQUENCE [LARGE SCALE GENOMIC DNA]</scope>
    <source>
        <strain evidence="10">WS_2</strain>
    </source>
</reference>
<keyword evidence="3 6" id="KW-0285">Flavoprotein</keyword>
<proteinExistence type="inferred from homology"/>
<dbReference type="InterPro" id="IPR006089">
    <property type="entry name" value="Acyl-CoA_DH_CS"/>
</dbReference>
<dbReference type="PIRSF" id="PIRSF016578">
    <property type="entry name" value="HsaA"/>
    <property type="match status" value="1"/>
</dbReference>
<sequence length="404" mass="43545">MSPEIETLSASPAFDLTEDQRAVRAMVRDFAEREIRPIAMQIDESHDFPAATVKKMGELGLMGLFVPDTYGGAGLDYVSYVIAIEELSRVCASHGVIASAHSSLVCYPILAYGTEAQKQKYLTRLASGEWIGAYCLTEPNAGSNAANQQTTAVRDGDDYVLNGTKLFVTNAGPSHVLVVYASTERALGPKGISAFIVEDGTPGVQKGKKEMKLGIHASDTREIAFVNARIPKENLLGENNKGYSVALATLGGGRIGIAAQALGIAQGALEAAVRYAGERKQFDRTIGEFDAIRAMLADSAIEVATARLLTYQAAWLRDQGRPHVKEASLAKWHSSEAATRCANWAIQVHGGYGYLAEFTVERLWRDARICEIYEGTTEVQKMVVAAQVLKEQAVETPARSPSGS</sequence>
<comment type="caution">
    <text evidence="10">The sequence shown here is derived from an EMBL/GenBank/DDBJ whole genome shotgun (WGS) entry which is preliminary data.</text>
</comment>
<dbReference type="Pfam" id="PF02771">
    <property type="entry name" value="Acyl-CoA_dh_N"/>
    <property type="match status" value="1"/>
</dbReference>
<name>A0A538SV06_UNCEI</name>
<dbReference type="InterPro" id="IPR009100">
    <property type="entry name" value="AcylCoA_DH/oxidase_NM_dom_sf"/>
</dbReference>
<evidence type="ECO:0000256" key="2">
    <source>
        <dbReference type="ARBA" id="ARBA00009347"/>
    </source>
</evidence>
<evidence type="ECO:0000256" key="4">
    <source>
        <dbReference type="ARBA" id="ARBA00022827"/>
    </source>
</evidence>
<keyword evidence="5 6" id="KW-0560">Oxidoreductase</keyword>
<dbReference type="InterPro" id="IPR006091">
    <property type="entry name" value="Acyl-CoA_Oxase/DH_mid-dom"/>
</dbReference>
<dbReference type="Proteomes" id="UP000317716">
    <property type="component" value="Unassembled WGS sequence"/>
</dbReference>
<dbReference type="Pfam" id="PF02770">
    <property type="entry name" value="Acyl-CoA_dh_M"/>
    <property type="match status" value="1"/>
</dbReference>
<evidence type="ECO:0000256" key="5">
    <source>
        <dbReference type="ARBA" id="ARBA00023002"/>
    </source>
</evidence>
<dbReference type="PANTHER" id="PTHR43884">
    <property type="entry name" value="ACYL-COA DEHYDROGENASE"/>
    <property type="match status" value="1"/>
</dbReference>
<evidence type="ECO:0000259" key="7">
    <source>
        <dbReference type="Pfam" id="PF00441"/>
    </source>
</evidence>
<dbReference type="InterPro" id="IPR037069">
    <property type="entry name" value="AcylCoA_DH/ox_N_sf"/>
</dbReference>
<organism evidence="10 11">
    <name type="scientific">Eiseniibacteriota bacterium</name>
    <dbReference type="NCBI Taxonomy" id="2212470"/>
    <lineage>
        <taxon>Bacteria</taxon>
        <taxon>Candidatus Eiseniibacteriota</taxon>
    </lineage>
</organism>
<evidence type="ECO:0000259" key="8">
    <source>
        <dbReference type="Pfam" id="PF02770"/>
    </source>
</evidence>